<dbReference type="STRING" id="1196031.A361_10515"/>
<name>A0A160M9X9_9BACI</name>
<evidence type="ECO:0000313" key="2">
    <source>
        <dbReference type="Proteomes" id="UP000077856"/>
    </source>
</evidence>
<gene>
    <name evidence="1" type="ORF">A361_10515</name>
</gene>
<accession>A0A160M9X9</accession>
<dbReference type="EMBL" id="CP015506">
    <property type="protein sequence ID" value="AND39546.1"/>
    <property type="molecule type" value="Genomic_DNA"/>
</dbReference>
<dbReference type="Proteomes" id="UP000077856">
    <property type="component" value="Chromosome"/>
</dbReference>
<dbReference type="KEGG" id="bon:A361_10515"/>
<protein>
    <submittedName>
        <fullName evidence="1">Uncharacterized protein</fullName>
    </submittedName>
</protein>
<sequence length="115" mass="13633">MSLNSLIINTLKPLGVPVKFQTLTEKEKLADPSSYITFFEYNQRSALDSDDEEMLTRHFVQVDIWSKVDYTDLVKQVKENLKQVGFSRNFETELYETDTKIFHKVIRFNYITRRS</sequence>
<reference evidence="1 2" key="1">
    <citation type="submission" date="2016-04" db="EMBL/GenBank/DDBJ databases">
        <title>Complete genome sequence of Bacillus oceanisediminis strain 2691.</title>
        <authorList>
            <person name="Jeong H."/>
            <person name="Kim H.J."/>
            <person name="Lee D.-W."/>
        </authorList>
    </citation>
    <scope>NUCLEOTIDE SEQUENCE [LARGE SCALE GENOMIC DNA]</scope>
    <source>
        <strain evidence="1 2">2691</strain>
    </source>
</reference>
<evidence type="ECO:0000313" key="1">
    <source>
        <dbReference type="EMBL" id="AND39546.1"/>
    </source>
</evidence>
<dbReference type="RefSeq" id="WP_019381862.1">
    <property type="nucleotide sequence ID" value="NZ_CP015506.1"/>
</dbReference>
<dbReference type="eggNOG" id="ENOG5032UWM">
    <property type="taxonomic scope" value="Bacteria"/>
</dbReference>
<dbReference type="AlphaFoldDB" id="A0A160M9X9"/>
<organism evidence="1 2">
    <name type="scientific">Cytobacillus oceanisediminis 2691</name>
    <dbReference type="NCBI Taxonomy" id="1196031"/>
    <lineage>
        <taxon>Bacteria</taxon>
        <taxon>Bacillati</taxon>
        <taxon>Bacillota</taxon>
        <taxon>Bacilli</taxon>
        <taxon>Bacillales</taxon>
        <taxon>Bacillaceae</taxon>
        <taxon>Cytobacillus</taxon>
    </lineage>
</organism>
<proteinExistence type="predicted"/>